<evidence type="ECO:0000313" key="2">
    <source>
        <dbReference type="EMBL" id="UXX79511.1"/>
    </source>
</evidence>
<dbReference type="InterPro" id="IPR018530">
    <property type="entry name" value="SiaC"/>
</dbReference>
<evidence type="ECO:0000313" key="3">
    <source>
        <dbReference type="Proteomes" id="UP001062165"/>
    </source>
</evidence>
<dbReference type="EMBL" id="CP106735">
    <property type="protein sequence ID" value="UXX79511.1"/>
    <property type="molecule type" value="Genomic_DNA"/>
</dbReference>
<accession>A0ABY6D022</accession>
<sequence length="135" mass="15708">MMDGYFIRPTGTTPSVSFRPSHGELELRGNSMPDDPLSFYGHVFSHLPALDNQDINEINVNFALKNIEDSTTYLHILVKKLISLSSDNRPLNITWYYEKNRPNILEIGREISEHYNYPFKFVEVFKIKDQLRQAS</sequence>
<name>A0ABY6D022_9BACT</name>
<dbReference type="Pfam" id="PF09345">
    <property type="entry name" value="SiaC"/>
    <property type="match status" value="1"/>
</dbReference>
<dbReference type="RefSeq" id="WP_263051243.1">
    <property type="nucleotide sequence ID" value="NZ_CP106735.1"/>
</dbReference>
<evidence type="ECO:0000259" key="1">
    <source>
        <dbReference type="Pfam" id="PF09345"/>
    </source>
</evidence>
<reference evidence="2" key="1">
    <citation type="submission" date="2022-10" db="EMBL/GenBank/DDBJ databases">
        <title>Comparative genomics and taxonomic characterization of three novel marine species of genus Reichenbachiella exhibiting antioxidant and polysaccharide degradation activities.</title>
        <authorList>
            <person name="Muhammad N."/>
            <person name="Lee Y.-J."/>
            <person name="Ko J."/>
            <person name="Kim S.-G."/>
        </authorList>
    </citation>
    <scope>NUCLEOTIDE SEQUENCE</scope>
    <source>
        <strain evidence="2">Wsw4-B4</strain>
    </source>
</reference>
<keyword evidence="3" id="KW-1185">Reference proteome</keyword>
<organism evidence="2 3">
    <name type="scientific">Reichenbachiella carrageenanivorans</name>
    <dbReference type="NCBI Taxonomy" id="2979869"/>
    <lineage>
        <taxon>Bacteria</taxon>
        <taxon>Pseudomonadati</taxon>
        <taxon>Bacteroidota</taxon>
        <taxon>Cytophagia</taxon>
        <taxon>Cytophagales</taxon>
        <taxon>Reichenbachiellaceae</taxon>
        <taxon>Reichenbachiella</taxon>
    </lineage>
</organism>
<dbReference type="Proteomes" id="UP001062165">
    <property type="component" value="Chromosome"/>
</dbReference>
<gene>
    <name evidence="2" type="ORF">N7E81_00095</name>
</gene>
<proteinExistence type="predicted"/>
<feature type="domain" description="SiaC family regulatory phosphoprotein" evidence="1">
    <location>
        <begin position="7"/>
        <end position="123"/>
    </location>
</feature>
<protein>
    <submittedName>
        <fullName evidence="2">DUF1987 domain-containing protein</fullName>
    </submittedName>
</protein>